<comment type="caution">
    <text evidence="2">The sequence shown here is derived from an EMBL/GenBank/DDBJ whole genome shotgun (WGS) entry which is preliminary data.</text>
</comment>
<reference evidence="2 3" key="1">
    <citation type="journal article" date="2015" name="Genome Announc.">
        <title>Expanding the biotechnology potential of lactobacilli through comparative genomics of 213 strains and associated genera.</title>
        <authorList>
            <person name="Sun Z."/>
            <person name="Harris H.M."/>
            <person name="McCann A."/>
            <person name="Guo C."/>
            <person name="Argimon S."/>
            <person name="Zhang W."/>
            <person name="Yang X."/>
            <person name="Jeffery I.B."/>
            <person name="Cooney J.C."/>
            <person name="Kagawa T.F."/>
            <person name="Liu W."/>
            <person name="Song Y."/>
            <person name="Salvetti E."/>
            <person name="Wrobel A."/>
            <person name="Rasinkangas P."/>
            <person name="Parkhill J."/>
            <person name="Rea M.C."/>
            <person name="O'Sullivan O."/>
            <person name="Ritari J."/>
            <person name="Douillard F.P."/>
            <person name="Paul Ross R."/>
            <person name="Yang R."/>
            <person name="Briner A.E."/>
            <person name="Felis G.E."/>
            <person name="de Vos W.M."/>
            <person name="Barrangou R."/>
            <person name="Klaenhammer T.R."/>
            <person name="Caufield P.W."/>
            <person name="Cui Y."/>
            <person name="Zhang H."/>
            <person name="O'Toole P.W."/>
        </authorList>
    </citation>
    <scope>NUCLEOTIDE SEQUENCE [LARGE SCALE GENOMIC DNA]</scope>
    <source>
        <strain evidence="2 3">DSM 16982</strain>
    </source>
</reference>
<dbReference type="PATRIC" id="fig|1423774.3.peg.1019"/>
<proteinExistence type="predicted"/>
<evidence type="ECO:0000313" key="3">
    <source>
        <dbReference type="Proteomes" id="UP000051302"/>
    </source>
</evidence>
<name>A0A0R1WKZ1_9LACO</name>
<feature type="domain" description="DUF1828" evidence="1">
    <location>
        <begin position="42"/>
        <end position="135"/>
    </location>
</feature>
<organism evidence="2 3">
    <name type="scientific">Companilactobacillus nantensis DSM 16982</name>
    <dbReference type="NCBI Taxonomy" id="1423774"/>
    <lineage>
        <taxon>Bacteria</taxon>
        <taxon>Bacillati</taxon>
        <taxon>Bacillota</taxon>
        <taxon>Bacilli</taxon>
        <taxon>Lactobacillales</taxon>
        <taxon>Lactobacillaceae</taxon>
        <taxon>Companilactobacillus</taxon>
    </lineage>
</organism>
<dbReference type="Pfam" id="PF08861">
    <property type="entry name" value="DUF1828"/>
    <property type="match status" value="1"/>
</dbReference>
<protein>
    <recommendedName>
        <fullName evidence="1">DUF1828 domain-containing protein</fullName>
    </recommendedName>
</protein>
<evidence type="ECO:0000259" key="1">
    <source>
        <dbReference type="Pfam" id="PF08861"/>
    </source>
</evidence>
<dbReference type="Proteomes" id="UP000051302">
    <property type="component" value="Unassembled WGS sequence"/>
</dbReference>
<sequence length="273" mass="30942">MKGGIKMSDVIDSVAIANEWLEKINNQSNFIPLDGNKIRFNTPFVDPFGDQISLLITSNHNSTYTVSDQGYTIWNIESRGTNLTKNGSVRLKLIQSILNTNRASLGSNYDIYKTTASRQEVAQIINDILDSVIKISDLAFGSRNNARGMFKDDVLDYITENNKQFSFDIGFSVKGKSNLAYDLDFVFHQKIKDTKWTKLYTSLNKNVSEMVMGIWLDTELYRQNNPGNDISFNVLVKGLDDRSVQFKDSLIQHNINVVSFDDKDDFKSNFAIA</sequence>
<accession>A0A0R1WKZ1</accession>
<dbReference type="InterPro" id="IPR014960">
    <property type="entry name" value="DUF1828"/>
</dbReference>
<dbReference type="EMBL" id="AZFV01000002">
    <property type="protein sequence ID" value="KRM18431.1"/>
    <property type="molecule type" value="Genomic_DNA"/>
</dbReference>
<keyword evidence="3" id="KW-1185">Reference proteome</keyword>
<dbReference type="AlphaFoldDB" id="A0A0R1WKZ1"/>
<evidence type="ECO:0000313" key="2">
    <source>
        <dbReference type="EMBL" id="KRM18431.1"/>
    </source>
</evidence>
<gene>
    <name evidence="2" type="ORF">FD31_GL000977</name>
</gene>
<dbReference type="STRING" id="1423774.FD31_GL000977"/>